<dbReference type="Pfam" id="PF02481">
    <property type="entry name" value="DNA_processg_A"/>
    <property type="match status" value="1"/>
</dbReference>
<dbReference type="SUPFAM" id="SSF102405">
    <property type="entry name" value="MCP/YpsA-like"/>
    <property type="match status" value="1"/>
</dbReference>
<dbReference type="InterPro" id="IPR036388">
    <property type="entry name" value="WH-like_DNA-bd_sf"/>
</dbReference>
<comment type="similarity">
    <text evidence="1">Belongs to the DprA/Smf family.</text>
</comment>
<dbReference type="Gene3D" id="1.10.10.10">
    <property type="entry name" value="Winged helix-like DNA-binding domain superfamily/Winged helix DNA-binding domain"/>
    <property type="match status" value="1"/>
</dbReference>
<dbReference type="InterPro" id="IPR057666">
    <property type="entry name" value="DrpA_SLOG"/>
</dbReference>
<dbReference type="PANTHER" id="PTHR43022:SF1">
    <property type="entry name" value="PROTEIN SMF"/>
    <property type="match status" value="1"/>
</dbReference>
<reference evidence="4" key="1">
    <citation type="submission" date="2018-06" db="EMBL/GenBank/DDBJ databases">
        <authorList>
            <person name="Zhirakovskaya E."/>
        </authorList>
    </citation>
    <scope>NUCLEOTIDE SEQUENCE</scope>
</reference>
<dbReference type="EMBL" id="UOFS01000042">
    <property type="protein sequence ID" value="VAX00008.1"/>
    <property type="molecule type" value="Genomic_DNA"/>
</dbReference>
<accession>A0A3B1AKR1</accession>
<evidence type="ECO:0000259" key="3">
    <source>
        <dbReference type="Pfam" id="PF17782"/>
    </source>
</evidence>
<organism evidence="4">
    <name type="scientific">hydrothermal vent metagenome</name>
    <dbReference type="NCBI Taxonomy" id="652676"/>
    <lineage>
        <taxon>unclassified sequences</taxon>
        <taxon>metagenomes</taxon>
        <taxon>ecological metagenomes</taxon>
    </lineage>
</organism>
<dbReference type="Gene3D" id="3.40.50.450">
    <property type="match status" value="1"/>
</dbReference>
<dbReference type="InterPro" id="IPR041614">
    <property type="entry name" value="DprA_WH"/>
</dbReference>
<dbReference type="AlphaFoldDB" id="A0A3B1AKR1"/>
<dbReference type="GO" id="GO:0009294">
    <property type="term" value="P:DNA-mediated transformation"/>
    <property type="evidence" value="ECO:0007669"/>
    <property type="project" value="InterPro"/>
</dbReference>
<evidence type="ECO:0000313" key="4">
    <source>
        <dbReference type="EMBL" id="VAX00008.1"/>
    </source>
</evidence>
<dbReference type="PANTHER" id="PTHR43022">
    <property type="entry name" value="PROTEIN SMF"/>
    <property type="match status" value="1"/>
</dbReference>
<protein>
    <submittedName>
        <fullName evidence="4">Rossmann fold nucleotide-binding protein Smf possibly involved in DNA uptake</fullName>
    </submittedName>
</protein>
<name>A0A3B1AKR1_9ZZZZ</name>
<gene>
    <name evidence="4" type="ORF">MNBD_GAMMA22-1087</name>
</gene>
<dbReference type="SUPFAM" id="SSF47781">
    <property type="entry name" value="RuvA domain 2-like"/>
    <property type="match status" value="1"/>
</dbReference>
<dbReference type="NCBIfam" id="TIGR00732">
    <property type="entry name" value="dprA"/>
    <property type="match status" value="1"/>
</dbReference>
<sequence length="379" mass="40418">MLTTEQQQHYRSWLMLAKTPGVGTKTYSLLLEQFGSPDAVFGTSSNDLAAFGLKAKSLNFLKNPDWSLVDTDLKWAEQDIAHILTLDDARYPSLLREIADPPPVLYVYGQISALALNPFAMVGSRNPSSSGTETAFAFAKHLSSMGFSIVSGLALGIDVASHQGALAADGATIAVTGTGLDRVYPAKHKDIAHQITDKGALVSEFAPGTAATAGNFPRRNRIISGLSYGVLVVEAALKSGSLITARLATEQGREVFAVPGSIHHTHAKGCNALIREGAKLVETAQHVLEELQGIGSVMLDNLTQDNCGINETQLKRTCSTQELDEDYVKVLEGIGFEPTSVDKVIIRSGLTADAVCSMLLILELRGYIVPAAGGSYFKV</sequence>
<feature type="domain" description="DprA winged helix" evidence="3">
    <location>
        <begin position="319"/>
        <end position="374"/>
    </location>
</feature>
<dbReference type="Pfam" id="PF17782">
    <property type="entry name" value="WHD_DprA"/>
    <property type="match status" value="1"/>
</dbReference>
<dbReference type="InterPro" id="IPR003488">
    <property type="entry name" value="DprA"/>
</dbReference>
<feature type="domain" description="Smf/DprA SLOG" evidence="2">
    <location>
        <begin position="83"/>
        <end position="291"/>
    </location>
</feature>
<evidence type="ECO:0000256" key="1">
    <source>
        <dbReference type="ARBA" id="ARBA00006525"/>
    </source>
</evidence>
<evidence type="ECO:0000259" key="2">
    <source>
        <dbReference type="Pfam" id="PF02481"/>
    </source>
</evidence>
<proteinExistence type="inferred from homology"/>
<dbReference type="InterPro" id="IPR010994">
    <property type="entry name" value="RuvA_2-like"/>
</dbReference>